<dbReference type="PANTHER" id="PTHR43649">
    <property type="entry name" value="ARABINOSE-BINDING PROTEIN-RELATED"/>
    <property type="match status" value="1"/>
</dbReference>
<evidence type="ECO:0000256" key="1">
    <source>
        <dbReference type="SAM" id="SignalP"/>
    </source>
</evidence>
<comment type="caution">
    <text evidence="2">The sequence shown here is derived from an EMBL/GenBank/DDBJ whole genome shotgun (WGS) entry which is preliminary data.</text>
</comment>
<dbReference type="PANTHER" id="PTHR43649:SF14">
    <property type="entry name" value="BLR3389 PROTEIN"/>
    <property type="match status" value="1"/>
</dbReference>
<evidence type="ECO:0000313" key="3">
    <source>
        <dbReference type="Proteomes" id="UP000074382"/>
    </source>
</evidence>
<sequence length="434" mass="46949">MRRITRPHMLGSALVALALGLTTACGTAGPGTEEDAAGVEVWVVEDATVNQVVQTAVEAYSESAGIEGELVTYANDAYKQRIQVALGSPEAPDVFFNWGGGNLAEYVNAKQVVDLTDALESNPEFRDAFLPSVLDVAKIDDRYYGVPMQGVLPVVLFYNKKIFDEVGVEPPTTYDELLKLVDTFKKEGITPIVLPGAQAWTELMWLEYLVDRVGGADVFQAIADGEEGAWKDPAVIKALEMCQELVERGAFGNNFSSLTSDNGSASTVLASGKGAMYLMGTWELSNQIENNPDFVADGHLGFTAFPALEDGEGDPKAIVGNPSNYFSVNADSAHIKESIDFLVQHMASDEYVEDLIEIGHVPAVAGIEDKLAETEHAEFTTFTYQLVSEAPTFTQSWDQAIPPAAAETMLTNLQMVFLGDMTPEEFAEAMEATQ</sequence>
<accession>A0A147KMY5</accession>
<dbReference type="AlphaFoldDB" id="A0A147KMY5"/>
<keyword evidence="3" id="KW-1185">Reference proteome</keyword>
<name>A0A147KMY5_THECS</name>
<dbReference type="EMBL" id="LGEM01000003">
    <property type="protein sequence ID" value="KUP98629.1"/>
    <property type="molecule type" value="Genomic_DNA"/>
</dbReference>
<protein>
    <submittedName>
        <fullName evidence="2">Sugar-binding protein</fullName>
    </submittedName>
</protein>
<dbReference type="Pfam" id="PF01547">
    <property type="entry name" value="SBP_bac_1"/>
    <property type="match status" value="1"/>
</dbReference>
<dbReference type="InterPro" id="IPR050490">
    <property type="entry name" value="Bact_solute-bd_prot1"/>
</dbReference>
<dbReference type="InterPro" id="IPR006059">
    <property type="entry name" value="SBP"/>
</dbReference>
<reference evidence="3" key="1">
    <citation type="journal article" date="2017" name="Acta Aliment.">
        <title>Plant polysaccharide degrading enzyme system of Thermpbifida cellulosilytica TB100 revealed by de novo genome project data.</title>
        <authorList>
            <person name="Toth A."/>
            <person name="Baka E."/>
            <person name="Luzics S."/>
            <person name="Bata-Vidacs I."/>
            <person name="Nagy I."/>
            <person name="Balint B."/>
            <person name="Herceg R."/>
            <person name="Olasz F."/>
            <person name="Wilk T."/>
            <person name="Nagy T."/>
            <person name="Kriszt B."/>
            <person name="Nagy I."/>
            <person name="Kukolya J."/>
        </authorList>
    </citation>
    <scope>NUCLEOTIDE SEQUENCE [LARGE SCALE GENOMIC DNA]</scope>
    <source>
        <strain evidence="3">TB100</strain>
    </source>
</reference>
<dbReference type="PATRIC" id="fig|665004.4.peg.1932"/>
<dbReference type="Gene3D" id="3.40.190.10">
    <property type="entry name" value="Periplasmic binding protein-like II"/>
    <property type="match status" value="2"/>
</dbReference>
<feature type="chain" id="PRO_5039075627" evidence="1">
    <location>
        <begin position="29"/>
        <end position="434"/>
    </location>
</feature>
<dbReference type="SUPFAM" id="SSF53850">
    <property type="entry name" value="Periplasmic binding protein-like II"/>
    <property type="match status" value="1"/>
</dbReference>
<proteinExistence type="predicted"/>
<dbReference type="Proteomes" id="UP000074382">
    <property type="component" value="Unassembled WGS sequence"/>
</dbReference>
<organism evidence="2 3">
    <name type="scientific">Thermobifida cellulosilytica TB100</name>
    <dbReference type="NCBI Taxonomy" id="665004"/>
    <lineage>
        <taxon>Bacteria</taxon>
        <taxon>Bacillati</taxon>
        <taxon>Actinomycetota</taxon>
        <taxon>Actinomycetes</taxon>
        <taxon>Streptosporangiales</taxon>
        <taxon>Nocardiopsidaceae</taxon>
        <taxon>Thermobifida</taxon>
    </lineage>
</organism>
<dbReference type="RefSeq" id="WP_068755457.1">
    <property type="nucleotide sequence ID" value="NZ_KQ950181.1"/>
</dbReference>
<feature type="signal peptide" evidence="1">
    <location>
        <begin position="1"/>
        <end position="28"/>
    </location>
</feature>
<dbReference type="STRING" id="665004.AC529_00465"/>
<keyword evidence="1" id="KW-0732">Signal</keyword>
<dbReference type="PROSITE" id="PS51257">
    <property type="entry name" value="PROKAR_LIPOPROTEIN"/>
    <property type="match status" value="1"/>
</dbReference>
<gene>
    <name evidence="2" type="ORF">AC529_00465</name>
</gene>
<dbReference type="OrthoDB" id="8317736at2"/>
<evidence type="ECO:0000313" key="2">
    <source>
        <dbReference type="EMBL" id="KUP98629.1"/>
    </source>
</evidence>